<name>A0A9W9LGD4_9EURO</name>
<evidence type="ECO:0008006" key="3">
    <source>
        <dbReference type="Google" id="ProtNLM"/>
    </source>
</evidence>
<accession>A0A9W9LGD4</accession>
<reference evidence="1" key="1">
    <citation type="submission" date="2022-11" db="EMBL/GenBank/DDBJ databases">
        <authorList>
            <person name="Petersen C."/>
        </authorList>
    </citation>
    <scope>NUCLEOTIDE SEQUENCE</scope>
    <source>
        <strain evidence="1">IBT 21917</strain>
    </source>
</reference>
<reference evidence="1" key="2">
    <citation type="journal article" date="2023" name="IMA Fungus">
        <title>Comparative genomic study of the Penicillium genus elucidates a diverse pangenome and 15 lateral gene transfer events.</title>
        <authorList>
            <person name="Petersen C."/>
            <person name="Sorensen T."/>
            <person name="Nielsen M.R."/>
            <person name="Sondergaard T.E."/>
            <person name="Sorensen J.L."/>
            <person name="Fitzpatrick D.A."/>
            <person name="Frisvad J.C."/>
            <person name="Nielsen K.L."/>
        </authorList>
    </citation>
    <scope>NUCLEOTIDE SEQUENCE</scope>
    <source>
        <strain evidence="1">IBT 21917</strain>
    </source>
</reference>
<protein>
    <recommendedName>
        <fullName evidence="3">Protein kinase domain-containing protein</fullName>
    </recommendedName>
</protein>
<organism evidence="1 2">
    <name type="scientific">Penicillium capsulatum</name>
    <dbReference type="NCBI Taxonomy" id="69766"/>
    <lineage>
        <taxon>Eukaryota</taxon>
        <taxon>Fungi</taxon>
        <taxon>Dikarya</taxon>
        <taxon>Ascomycota</taxon>
        <taxon>Pezizomycotina</taxon>
        <taxon>Eurotiomycetes</taxon>
        <taxon>Eurotiomycetidae</taxon>
        <taxon>Eurotiales</taxon>
        <taxon>Aspergillaceae</taxon>
        <taxon>Penicillium</taxon>
    </lineage>
</organism>
<dbReference type="OrthoDB" id="5986190at2759"/>
<dbReference type="AlphaFoldDB" id="A0A9W9LGD4"/>
<dbReference type="SUPFAM" id="SSF56112">
    <property type="entry name" value="Protein kinase-like (PK-like)"/>
    <property type="match status" value="1"/>
</dbReference>
<gene>
    <name evidence="1" type="ORF">N7492_008067</name>
</gene>
<evidence type="ECO:0000313" key="2">
    <source>
        <dbReference type="Proteomes" id="UP001146351"/>
    </source>
</evidence>
<keyword evidence="2" id="KW-1185">Reference proteome</keyword>
<dbReference type="EMBL" id="JAPQKO010000006">
    <property type="protein sequence ID" value="KAJ5155264.1"/>
    <property type="molecule type" value="Genomic_DNA"/>
</dbReference>
<comment type="caution">
    <text evidence="1">The sequence shown here is derived from an EMBL/GenBank/DDBJ whole genome shotgun (WGS) entry which is preliminary data.</text>
</comment>
<dbReference type="InterPro" id="IPR011009">
    <property type="entry name" value="Kinase-like_dom_sf"/>
</dbReference>
<sequence length="290" mass="33262">MESSTYDKLCYEVYALLDARLERRDEDSKRFATKGTAKEILHREILLRFFRSLDLSRVYGSNPRDINIDEDTLISRVSERELHDFLAILLFSSCRIEAARTFAIQLLAKDTWPANLCVLPANRDSLAALFGDEVTPSMFIKEQACFCPVVIRKGKAVPVQKTGRQRFPFLEESKLGSGAFGTVYKVKIAKGHFYDPQFKSVNEEPVELARKDYIINSELGKMPKNEPDHEIMKKILSSDRSCENIVEAFGALAFGPTSYSLFMPLALFDLQDYMMEYYREPPKPSRKRLI</sequence>
<dbReference type="Proteomes" id="UP001146351">
    <property type="component" value="Unassembled WGS sequence"/>
</dbReference>
<proteinExistence type="predicted"/>
<evidence type="ECO:0000313" key="1">
    <source>
        <dbReference type="EMBL" id="KAJ5155264.1"/>
    </source>
</evidence>